<name>A0ABP7F7N1_9MICO</name>
<dbReference type="Proteomes" id="UP001501004">
    <property type="component" value="Unassembled WGS sequence"/>
</dbReference>
<dbReference type="PANTHER" id="PTHR43540">
    <property type="entry name" value="PEROXYUREIDOACRYLATE/UREIDOACRYLATE AMIDOHYDROLASE-RELATED"/>
    <property type="match status" value="1"/>
</dbReference>
<dbReference type="EMBL" id="BAABAE010000001">
    <property type="protein sequence ID" value="GAA3732010.1"/>
    <property type="molecule type" value="Genomic_DNA"/>
</dbReference>
<feature type="domain" description="Isochorismatase-like" evidence="2">
    <location>
        <begin position="38"/>
        <end position="220"/>
    </location>
</feature>
<dbReference type="InterPro" id="IPR036380">
    <property type="entry name" value="Isochorismatase-like_sf"/>
</dbReference>
<keyword evidence="1" id="KW-0378">Hydrolase</keyword>
<evidence type="ECO:0000256" key="1">
    <source>
        <dbReference type="ARBA" id="ARBA00022801"/>
    </source>
</evidence>
<dbReference type="Pfam" id="PF00857">
    <property type="entry name" value="Isochorismatase"/>
    <property type="match status" value="1"/>
</dbReference>
<gene>
    <name evidence="3" type="ORF">GCM10022239_05680</name>
</gene>
<dbReference type="InterPro" id="IPR000868">
    <property type="entry name" value="Isochorismatase-like_dom"/>
</dbReference>
<comment type="caution">
    <text evidence="3">The sequence shown here is derived from an EMBL/GenBank/DDBJ whole genome shotgun (WGS) entry which is preliminary data.</text>
</comment>
<evidence type="ECO:0000259" key="2">
    <source>
        <dbReference type="Pfam" id="PF00857"/>
    </source>
</evidence>
<dbReference type="RefSeq" id="WP_344753463.1">
    <property type="nucleotide sequence ID" value="NZ_BAABAE010000001.1"/>
</dbReference>
<protein>
    <submittedName>
        <fullName evidence="3">Isochorismatase family protein</fullName>
    </submittedName>
</protein>
<dbReference type="SUPFAM" id="SSF52499">
    <property type="entry name" value="Isochorismatase-like hydrolases"/>
    <property type="match status" value="1"/>
</dbReference>
<dbReference type="Gene3D" id="3.40.50.850">
    <property type="entry name" value="Isochorismatase-like"/>
    <property type="match status" value="1"/>
</dbReference>
<evidence type="ECO:0000313" key="4">
    <source>
        <dbReference type="Proteomes" id="UP001501004"/>
    </source>
</evidence>
<dbReference type="PANTHER" id="PTHR43540:SF1">
    <property type="entry name" value="ISOCHORISMATASE HYDROLASE"/>
    <property type="match status" value="1"/>
</dbReference>
<proteinExistence type="predicted"/>
<sequence>MVDAQSSKPWDGLVTDEDVRRYAAAEFGGPGGIGKRPAMLIIDVQYRTTGDTRKPFFESIKDYKTSCGEAAWDAMERIEDILALFREKDWPVLYPHVAPKLAYDAGRLGSKMPSIMEVPERGYHFPPGVAPREKDILVPKRHPSGFFGTSLASYLVDLEVDTLIITGATTSGCVRSTTIDAFSYNYRVVVPSDAVFDRAITPHNANLFDMAMKYADVRPTHEVVEQLTVLPARVSS</sequence>
<accession>A0ABP7F7N1</accession>
<organism evidence="3 4">
    <name type="scientific">Leifsonella bigeumensis</name>
    <dbReference type="NCBI Taxonomy" id="433643"/>
    <lineage>
        <taxon>Bacteria</taxon>
        <taxon>Bacillati</taxon>
        <taxon>Actinomycetota</taxon>
        <taxon>Actinomycetes</taxon>
        <taxon>Micrococcales</taxon>
        <taxon>Microbacteriaceae</taxon>
        <taxon>Leifsonella</taxon>
    </lineage>
</organism>
<dbReference type="InterPro" id="IPR050272">
    <property type="entry name" value="Isochorismatase-like_hydrls"/>
</dbReference>
<reference evidence="4" key="1">
    <citation type="journal article" date="2019" name="Int. J. Syst. Evol. Microbiol.">
        <title>The Global Catalogue of Microorganisms (GCM) 10K type strain sequencing project: providing services to taxonomists for standard genome sequencing and annotation.</title>
        <authorList>
            <consortium name="The Broad Institute Genomics Platform"/>
            <consortium name="The Broad Institute Genome Sequencing Center for Infectious Disease"/>
            <person name="Wu L."/>
            <person name="Ma J."/>
        </authorList>
    </citation>
    <scope>NUCLEOTIDE SEQUENCE [LARGE SCALE GENOMIC DNA]</scope>
    <source>
        <strain evidence="4">JCM 16949</strain>
    </source>
</reference>
<evidence type="ECO:0000313" key="3">
    <source>
        <dbReference type="EMBL" id="GAA3732010.1"/>
    </source>
</evidence>
<keyword evidence="4" id="KW-1185">Reference proteome</keyword>